<reference evidence="3" key="1">
    <citation type="submission" date="2017-03" db="EMBL/GenBank/DDBJ databases">
        <authorList>
            <person name="Rodrigo-Torres L."/>
            <person name="Arahal R.D."/>
            <person name="Lucena T."/>
        </authorList>
    </citation>
    <scope>NUCLEOTIDE SEQUENCE [LARGE SCALE GENOMIC DNA]</scope>
    <source>
        <strain evidence="3">CECT 8370</strain>
    </source>
</reference>
<dbReference type="Gene3D" id="3.40.190.10">
    <property type="entry name" value="Periplasmic binding protein-like II"/>
    <property type="match status" value="2"/>
</dbReference>
<evidence type="ECO:0000313" key="3">
    <source>
        <dbReference type="Proteomes" id="UP000194012"/>
    </source>
</evidence>
<gene>
    <name evidence="2" type="primary">potD_2</name>
    <name evidence="2" type="ORF">ROG8370_03498</name>
</gene>
<evidence type="ECO:0000313" key="2">
    <source>
        <dbReference type="EMBL" id="SLN72181.1"/>
    </source>
</evidence>
<dbReference type="InterPro" id="IPR006059">
    <property type="entry name" value="SBP"/>
</dbReference>
<dbReference type="Pfam" id="PF13416">
    <property type="entry name" value="SBP_bac_8"/>
    <property type="match status" value="1"/>
</dbReference>
<dbReference type="Proteomes" id="UP000194012">
    <property type="component" value="Unassembled WGS sequence"/>
</dbReference>
<protein>
    <submittedName>
        <fullName evidence="2">Spermidine/putrescine-binding periplasmic protein</fullName>
    </submittedName>
</protein>
<evidence type="ECO:0000256" key="1">
    <source>
        <dbReference type="ARBA" id="ARBA00022729"/>
    </source>
</evidence>
<dbReference type="PROSITE" id="PS51318">
    <property type="entry name" value="TAT"/>
    <property type="match status" value="1"/>
</dbReference>
<dbReference type="CDD" id="cd13589">
    <property type="entry name" value="PBP2_polyamine_RpCGA009"/>
    <property type="match status" value="1"/>
</dbReference>
<keyword evidence="1" id="KW-0732">Signal</keyword>
<keyword evidence="3" id="KW-1185">Reference proteome</keyword>
<organism evidence="2 3">
    <name type="scientific">Roseovarius gaetbuli</name>
    <dbReference type="NCBI Taxonomy" id="1356575"/>
    <lineage>
        <taxon>Bacteria</taxon>
        <taxon>Pseudomonadati</taxon>
        <taxon>Pseudomonadota</taxon>
        <taxon>Alphaproteobacteria</taxon>
        <taxon>Rhodobacterales</taxon>
        <taxon>Roseobacteraceae</taxon>
        <taxon>Roseovarius</taxon>
    </lineage>
</organism>
<dbReference type="InterPro" id="IPR019546">
    <property type="entry name" value="TAT_signal_bac_arc"/>
</dbReference>
<sequence>MTFTRRKFLKNSALSSAALGVGGFGSLLGTAASALDLSSLNGKQLTAVSWGGAYQDAQRNAWFTPFAEAAGVELSEDTDPSNARIISMVKSGNVNWDVCDVGLEQAFSVGEQGYLEPLDYDVIDTTGFPEGFVTKYGIGNITWSTVLAYREDVITGEKPSSVADIWDTERFPGKRTLRDYPLDNLPWALLAAGLKKEEIYPLTEEKLAMAFAKMDEIKDEVVWWTGGAQPAQLLSTNEVSLAQVWNGRLGNLIDEGIPVAIQWEGAQMQVDAWAVPKNAPNKEVAMAFIAWASQAANNARIAAEIAYGPVNKASIPMASDKYASILPTTHFDKQLICDFNYWGPNFTDVLERWQEWRLS</sequence>
<dbReference type="PANTHER" id="PTHR30222:SF2">
    <property type="entry name" value="ABC TRANSPORTER SUBSTRATE-BINDING PROTEIN"/>
    <property type="match status" value="1"/>
</dbReference>
<name>A0A1X7A9G2_9RHOB</name>
<dbReference type="EMBL" id="FWFJ01000051">
    <property type="protein sequence ID" value="SLN72181.1"/>
    <property type="molecule type" value="Genomic_DNA"/>
</dbReference>
<dbReference type="PANTHER" id="PTHR30222">
    <property type="entry name" value="SPERMIDINE/PUTRESCINE-BINDING PERIPLASMIC PROTEIN"/>
    <property type="match status" value="1"/>
</dbReference>
<dbReference type="NCBIfam" id="TIGR01409">
    <property type="entry name" value="TAT_signal_seq"/>
    <property type="match status" value="1"/>
</dbReference>
<dbReference type="AlphaFoldDB" id="A0A1X7A9G2"/>
<proteinExistence type="predicted"/>
<dbReference type="SUPFAM" id="SSF53850">
    <property type="entry name" value="Periplasmic binding protein-like II"/>
    <property type="match status" value="1"/>
</dbReference>
<accession>A0A1X7A9G2</accession>
<dbReference type="InterPro" id="IPR006311">
    <property type="entry name" value="TAT_signal"/>
</dbReference>
<dbReference type="RefSeq" id="WP_170925288.1">
    <property type="nucleotide sequence ID" value="NZ_FWFJ01000051.1"/>
</dbReference>